<dbReference type="PANTHER" id="PTHR40252">
    <property type="entry name" value="BLR0328 PROTEIN"/>
    <property type="match status" value="1"/>
</dbReference>
<dbReference type="EMBL" id="QSLN01000001">
    <property type="protein sequence ID" value="RDV84664.1"/>
    <property type="molecule type" value="Genomic_DNA"/>
</dbReference>
<dbReference type="RefSeq" id="WP_115791658.1">
    <property type="nucleotide sequence ID" value="NZ_QSLN01000001.1"/>
</dbReference>
<feature type="domain" description="FIST" evidence="1">
    <location>
        <begin position="37"/>
        <end position="232"/>
    </location>
</feature>
<evidence type="ECO:0008006" key="5">
    <source>
        <dbReference type="Google" id="ProtNLM"/>
    </source>
</evidence>
<reference evidence="3 4" key="1">
    <citation type="submission" date="2018-08" db="EMBL/GenBank/DDBJ databases">
        <title>Form III RuBisCO-mediated autotrophy in Thermodesulfobium bacteria.</title>
        <authorList>
            <person name="Toshchakov S.V."/>
            <person name="Kublanov I.V."/>
            <person name="Frolov E."/>
            <person name="Bonch-Osmolovskaya E.A."/>
            <person name="Tourova T.P."/>
            <person name="Chernych N.A."/>
            <person name="Lebedinsky A.V."/>
        </authorList>
    </citation>
    <scope>NUCLEOTIDE SEQUENCE [LARGE SCALE GENOMIC DNA]</scope>
    <source>
        <strain evidence="3 4">SR</strain>
    </source>
</reference>
<dbReference type="InterPro" id="IPR013702">
    <property type="entry name" value="FIST_domain_N"/>
</dbReference>
<evidence type="ECO:0000313" key="4">
    <source>
        <dbReference type="Proteomes" id="UP000256329"/>
    </source>
</evidence>
<gene>
    <name evidence="3" type="ORF">DXX99_01040</name>
</gene>
<dbReference type="OrthoDB" id="378730at2"/>
<dbReference type="InterPro" id="IPR019494">
    <property type="entry name" value="FIST_C"/>
</dbReference>
<dbReference type="Pfam" id="PF10442">
    <property type="entry name" value="FIST_C"/>
    <property type="match status" value="1"/>
</dbReference>
<sequence>MSNGGRRVKAAWGASKRRYPREAVREAWTQVVPGEVGPSLFLCFFTPDYSPDEVFSHLNFLLYEYPSWRLAGLSTAGIISPRGVWEQGLGLLRISGEGLVIVTSMAKLGRLAAFQAGKEAGEELLAEGIRPPGTIFVFYDGYAEGITPFLWGLYGVLGPDFTYVGGGGGEHSLGKGSVQLTEGGWTTGAAVVVGVGGLETVVLAGHGWRPKASPFFVTRAEGRTVTGINGFPAREAYLDLVKERGRSISEIGIAHPLGFPRLTGEFLLRDPLRELPGGAIEFVSEVPYNSAAFLMQAEDLAAVAERVVKKAFELSPEPSFGLIAYCLSHHWLASKSTEGMLSLWGEVPYLGFLSFGEIAAKGAVPFVQNKTVTVALGRE</sequence>
<protein>
    <recommendedName>
        <fullName evidence="5">FIST domain-containing protein</fullName>
    </recommendedName>
</protein>
<dbReference type="SMART" id="SM00897">
    <property type="entry name" value="FIST"/>
    <property type="match status" value="1"/>
</dbReference>
<comment type="caution">
    <text evidence="3">The sequence shown here is derived from an EMBL/GenBank/DDBJ whole genome shotgun (WGS) entry which is preliminary data.</text>
</comment>
<evidence type="ECO:0000259" key="2">
    <source>
        <dbReference type="SMART" id="SM01204"/>
    </source>
</evidence>
<proteinExistence type="predicted"/>
<dbReference type="AlphaFoldDB" id="A0A3D8P5S3"/>
<keyword evidence="4" id="KW-1185">Reference proteome</keyword>
<feature type="domain" description="FIST C-domain" evidence="2">
    <location>
        <begin position="233"/>
        <end position="361"/>
    </location>
</feature>
<organism evidence="3 4">
    <name type="scientific">Ammonifex thiophilus</name>
    <dbReference type="NCBI Taxonomy" id="444093"/>
    <lineage>
        <taxon>Bacteria</taxon>
        <taxon>Bacillati</taxon>
        <taxon>Bacillota</taxon>
        <taxon>Clostridia</taxon>
        <taxon>Thermoanaerobacterales</taxon>
        <taxon>Thermoanaerobacteraceae</taxon>
        <taxon>Ammonifex</taxon>
    </lineage>
</organism>
<dbReference type="SMART" id="SM01204">
    <property type="entry name" value="FIST_C"/>
    <property type="match status" value="1"/>
</dbReference>
<accession>A0A3D8P5S3</accession>
<dbReference type="PANTHER" id="PTHR40252:SF2">
    <property type="entry name" value="BLR0328 PROTEIN"/>
    <property type="match status" value="1"/>
</dbReference>
<dbReference type="Pfam" id="PF08495">
    <property type="entry name" value="FIST"/>
    <property type="match status" value="1"/>
</dbReference>
<evidence type="ECO:0000259" key="1">
    <source>
        <dbReference type="SMART" id="SM00897"/>
    </source>
</evidence>
<evidence type="ECO:0000313" key="3">
    <source>
        <dbReference type="EMBL" id="RDV84664.1"/>
    </source>
</evidence>
<name>A0A3D8P5S3_9THEO</name>
<dbReference type="Proteomes" id="UP000256329">
    <property type="component" value="Unassembled WGS sequence"/>
</dbReference>